<accession>X1J2F3</accession>
<feature type="non-terminal residue" evidence="1">
    <location>
        <position position="1"/>
    </location>
</feature>
<dbReference type="AlphaFoldDB" id="X1J2F3"/>
<evidence type="ECO:0000313" key="1">
    <source>
        <dbReference type="EMBL" id="GAH75700.1"/>
    </source>
</evidence>
<dbReference type="EMBL" id="BARU01026317">
    <property type="protein sequence ID" value="GAH75700.1"/>
    <property type="molecule type" value="Genomic_DNA"/>
</dbReference>
<comment type="caution">
    <text evidence="1">The sequence shown here is derived from an EMBL/GenBank/DDBJ whole genome shotgun (WGS) entry which is preliminary data.</text>
</comment>
<reference evidence="1" key="1">
    <citation type="journal article" date="2014" name="Front. Microbiol.">
        <title>High frequency of phylogenetically diverse reductive dehalogenase-homologous genes in deep subseafloor sedimentary metagenomes.</title>
        <authorList>
            <person name="Kawai M."/>
            <person name="Futagami T."/>
            <person name="Toyoda A."/>
            <person name="Takaki Y."/>
            <person name="Nishi S."/>
            <person name="Hori S."/>
            <person name="Arai W."/>
            <person name="Tsubouchi T."/>
            <person name="Morono Y."/>
            <person name="Uchiyama I."/>
            <person name="Ito T."/>
            <person name="Fujiyama A."/>
            <person name="Inagaki F."/>
            <person name="Takami H."/>
        </authorList>
    </citation>
    <scope>NUCLEOTIDE SEQUENCE</scope>
    <source>
        <strain evidence="1">Expedition CK06-06</strain>
    </source>
</reference>
<protein>
    <submittedName>
        <fullName evidence="1">Uncharacterized protein</fullName>
    </submittedName>
</protein>
<proteinExistence type="predicted"/>
<sequence>EKDLLILEDVSQDDPRIKALDTEIPNLDIGIMLLKSLKG</sequence>
<organism evidence="1">
    <name type="scientific">marine sediment metagenome</name>
    <dbReference type="NCBI Taxonomy" id="412755"/>
    <lineage>
        <taxon>unclassified sequences</taxon>
        <taxon>metagenomes</taxon>
        <taxon>ecological metagenomes</taxon>
    </lineage>
</organism>
<name>X1J2F3_9ZZZZ</name>
<gene>
    <name evidence="1" type="ORF">S03H2_42293</name>
</gene>